<dbReference type="EMBL" id="UOFV01000294">
    <property type="protein sequence ID" value="VAX02189.1"/>
    <property type="molecule type" value="Genomic_DNA"/>
</dbReference>
<dbReference type="Pfam" id="PF17170">
    <property type="entry name" value="DUF5128"/>
    <property type="match status" value="1"/>
</dbReference>
<dbReference type="InterPro" id="IPR050952">
    <property type="entry name" value="TRIM-NHL_E3_ligases"/>
</dbReference>
<dbReference type="GO" id="GO:0061630">
    <property type="term" value="F:ubiquitin protein ligase activity"/>
    <property type="evidence" value="ECO:0007669"/>
    <property type="project" value="TreeGrafter"/>
</dbReference>
<dbReference type="InterPro" id="IPR001258">
    <property type="entry name" value="NHL_repeat"/>
</dbReference>
<feature type="non-terminal residue" evidence="2">
    <location>
        <position position="1"/>
    </location>
</feature>
<dbReference type="GO" id="GO:0043161">
    <property type="term" value="P:proteasome-mediated ubiquitin-dependent protein catabolic process"/>
    <property type="evidence" value="ECO:0007669"/>
    <property type="project" value="TreeGrafter"/>
</dbReference>
<proteinExistence type="predicted"/>
<organism evidence="2">
    <name type="scientific">hydrothermal vent metagenome</name>
    <dbReference type="NCBI Taxonomy" id="652676"/>
    <lineage>
        <taxon>unclassified sequences</taxon>
        <taxon>metagenomes</taxon>
        <taxon>ecological metagenomes</taxon>
    </lineage>
</organism>
<dbReference type="SUPFAM" id="SSF63825">
    <property type="entry name" value="YWTD domain"/>
    <property type="match status" value="1"/>
</dbReference>
<dbReference type="GO" id="GO:0008270">
    <property type="term" value="F:zinc ion binding"/>
    <property type="evidence" value="ECO:0007669"/>
    <property type="project" value="UniProtKB-KW"/>
</dbReference>
<dbReference type="PROSITE" id="PS51125">
    <property type="entry name" value="NHL"/>
    <property type="match status" value="3"/>
</dbReference>
<dbReference type="InterPro" id="IPR011042">
    <property type="entry name" value="6-blade_b-propeller_TolB-like"/>
</dbReference>
<dbReference type="AlphaFoldDB" id="A0A3B1A8X1"/>
<reference evidence="2" key="1">
    <citation type="submission" date="2018-06" db="EMBL/GenBank/DDBJ databases">
        <authorList>
            <person name="Zhirakovskaya E."/>
        </authorList>
    </citation>
    <scope>NUCLEOTIDE SEQUENCE</scope>
</reference>
<dbReference type="PANTHER" id="PTHR24104:SF25">
    <property type="entry name" value="PROTEIN LIN-41"/>
    <property type="match status" value="1"/>
</dbReference>
<protein>
    <submittedName>
        <fullName evidence="2">NHL repeat domain protein</fullName>
    </submittedName>
</protein>
<sequence length="285" mass="31013">NLLRPQSGTVDATGRIIVTDAGRQAVFVFDQKLGKMDVWRGATEDFNFVSPVGVATAKNGDVLVADSELRRVIRLDSAGNPKGTFGFEDLERPTGLAIDAKSGRVFVADTGEHNIKVYSDAGKLVQVIGQVGTKWGEFNAPTHISFVGDRLYVTDTFNARVQLFDSKGEFIRAIGSRGLYLGNLVRPKGVTADSLGNVYIVESFHDYLLIYDKDARFLLPIGGSGSDIGKFYLPAGVWADQQNRIYVADMYNGRVVVFQYLSGQGQNGTFGIVPANEMTANGQEK</sequence>
<accession>A0A3B1A8X1</accession>
<dbReference type="Gene3D" id="2.120.10.30">
    <property type="entry name" value="TolB, C-terminal domain"/>
    <property type="match status" value="2"/>
</dbReference>
<name>A0A3B1A8X1_9ZZZZ</name>
<gene>
    <name evidence="2" type="ORF">MNBD_GAMMA19-1872</name>
</gene>
<keyword evidence="1" id="KW-0677">Repeat</keyword>
<evidence type="ECO:0000256" key="1">
    <source>
        <dbReference type="ARBA" id="ARBA00022737"/>
    </source>
</evidence>
<dbReference type="Pfam" id="PF01436">
    <property type="entry name" value="NHL"/>
    <property type="match status" value="2"/>
</dbReference>
<dbReference type="GO" id="GO:0000209">
    <property type="term" value="P:protein polyubiquitination"/>
    <property type="evidence" value="ECO:0007669"/>
    <property type="project" value="TreeGrafter"/>
</dbReference>
<dbReference type="PANTHER" id="PTHR24104">
    <property type="entry name" value="E3 UBIQUITIN-PROTEIN LIGASE NHLRC1-RELATED"/>
    <property type="match status" value="1"/>
</dbReference>
<evidence type="ECO:0000313" key="2">
    <source>
        <dbReference type="EMBL" id="VAX02189.1"/>
    </source>
</evidence>